<evidence type="ECO:0000256" key="2">
    <source>
        <dbReference type="ARBA" id="ARBA00022801"/>
    </source>
</evidence>
<comment type="cofactor">
    <cofactor evidence="1">
        <name>Mg(2+)</name>
        <dbReference type="ChEBI" id="CHEBI:18420"/>
    </cofactor>
</comment>
<dbReference type="Gene3D" id="3.90.79.10">
    <property type="entry name" value="Nucleoside Triphosphate Pyrophosphohydrolase"/>
    <property type="match status" value="1"/>
</dbReference>
<feature type="domain" description="Nudix hydrolase" evidence="4">
    <location>
        <begin position="20"/>
        <end position="141"/>
    </location>
</feature>
<keyword evidence="2 3" id="KW-0378">Hydrolase</keyword>
<dbReference type="InterPro" id="IPR000086">
    <property type="entry name" value="NUDIX_hydrolase_dom"/>
</dbReference>
<dbReference type="Pfam" id="PF00293">
    <property type="entry name" value="NUDIX"/>
    <property type="match status" value="1"/>
</dbReference>
<dbReference type="PANTHER" id="PTHR43736:SF1">
    <property type="entry name" value="DIHYDRONEOPTERIN TRIPHOSPHATE DIPHOSPHATASE"/>
    <property type="match status" value="1"/>
</dbReference>
<evidence type="ECO:0000259" key="4">
    <source>
        <dbReference type="PROSITE" id="PS51462"/>
    </source>
</evidence>
<accession>A0A2K9ZCA1</accession>
<evidence type="ECO:0000313" key="5">
    <source>
        <dbReference type="EMBL" id="AUW45883.1"/>
    </source>
</evidence>
<dbReference type="GO" id="GO:0016787">
    <property type="term" value="F:hydrolase activity"/>
    <property type="evidence" value="ECO:0007669"/>
    <property type="project" value="UniProtKB-KW"/>
</dbReference>
<name>A0A2K9ZCA1_RHILE</name>
<geneLocation type="plasmid" evidence="6">
    <name>prln1</name>
</geneLocation>
<gene>
    <name evidence="5" type="ORF">CUJ84_pRLN1000418</name>
</gene>
<dbReference type="SUPFAM" id="SSF55811">
    <property type="entry name" value="Nudix"/>
    <property type="match status" value="1"/>
</dbReference>
<dbReference type="Proteomes" id="UP000238523">
    <property type="component" value="Plasmid pRLN1"/>
</dbReference>
<reference evidence="5 6" key="1">
    <citation type="submission" date="2017-11" db="EMBL/GenBank/DDBJ databases">
        <title>Complete genome of Rhizobium leguminosarum Norway, an ineffective micro-symbiont.</title>
        <authorList>
            <person name="Hoffrichter A."/>
            <person name="Liang J."/>
            <person name="Brachmann A."/>
            <person name="Marin M."/>
        </authorList>
    </citation>
    <scope>NUCLEOTIDE SEQUENCE [LARGE SCALE GENOMIC DNA]</scope>
    <source>
        <strain evidence="5 6">Norway</strain>
        <plasmid evidence="6">Plasmid prln1</plasmid>
    </source>
</reference>
<dbReference type="RefSeq" id="WP_105008626.1">
    <property type="nucleotide sequence ID" value="NZ_CP025013.1"/>
</dbReference>
<dbReference type="InterPro" id="IPR015797">
    <property type="entry name" value="NUDIX_hydrolase-like_dom_sf"/>
</dbReference>
<dbReference type="InterPro" id="IPR020084">
    <property type="entry name" value="NUDIX_hydrolase_CS"/>
</dbReference>
<dbReference type="InterPro" id="IPR020476">
    <property type="entry name" value="Nudix_hydrolase"/>
</dbReference>
<dbReference type="PROSITE" id="PS51462">
    <property type="entry name" value="NUDIX"/>
    <property type="match status" value="1"/>
</dbReference>
<dbReference type="PROSITE" id="PS00893">
    <property type="entry name" value="NUDIX_BOX"/>
    <property type="match status" value="1"/>
</dbReference>
<sequence>MIDQSAIAEIGDDTAPADERLWVSVGAAVYDQMADAFLLIQREDNGRWELPGGLVEAGERLTDAVIRETKEETGADVIVVRPSGLYESPSHRVISVVFACTYIGGALQTSSETRAVKWVPSGEIESLVNGAYSCRLLDFFAKEFELRTTDEVRLL</sequence>
<organism evidence="5 6">
    <name type="scientific">Rhizobium leguminosarum</name>
    <dbReference type="NCBI Taxonomy" id="384"/>
    <lineage>
        <taxon>Bacteria</taxon>
        <taxon>Pseudomonadati</taxon>
        <taxon>Pseudomonadota</taxon>
        <taxon>Alphaproteobacteria</taxon>
        <taxon>Hyphomicrobiales</taxon>
        <taxon>Rhizobiaceae</taxon>
        <taxon>Rhizobium/Agrobacterium group</taxon>
        <taxon>Rhizobium</taxon>
    </lineage>
</organism>
<comment type="similarity">
    <text evidence="3">Belongs to the Nudix hydrolase family.</text>
</comment>
<protein>
    <submittedName>
        <fullName evidence="5">Putative NUDIX hydrolase</fullName>
    </submittedName>
</protein>
<dbReference type="AlphaFoldDB" id="A0A2K9ZCA1"/>
<evidence type="ECO:0000256" key="3">
    <source>
        <dbReference type="RuleBase" id="RU003476"/>
    </source>
</evidence>
<dbReference type="EMBL" id="CP025013">
    <property type="protein sequence ID" value="AUW45883.1"/>
    <property type="molecule type" value="Genomic_DNA"/>
</dbReference>
<keyword evidence="5" id="KW-0614">Plasmid</keyword>
<evidence type="ECO:0000313" key="6">
    <source>
        <dbReference type="Proteomes" id="UP000238523"/>
    </source>
</evidence>
<evidence type="ECO:0000256" key="1">
    <source>
        <dbReference type="ARBA" id="ARBA00001946"/>
    </source>
</evidence>
<proteinExistence type="inferred from homology"/>
<dbReference type="PANTHER" id="PTHR43736">
    <property type="entry name" value="ADP-RIBOSE PYROPHOSPHATASE"/>
    <property type="match status" value="1"/>
</dbReference>
<dbReference type="PRINTS" id="PR00502">
    <property type="entry name" value="NUDIXFAMILY"/>
</dbReference>
<dbReference type="CDD" id="cd02883">
    <property type="entry name" value="NUDIX_Hydrolase"/>
    <property type="match status" value="1"/>
</dbReference>